<dbReference type="EMBL" id="REGN01005177">
    <property type="protein sequence ID" value="RNA14466.1"/>
    <property type="molecule type" value="Genomic_DNA"/>
</dbReference>
<reference evidence="1 2" key="1">
    <citation type="journal article" date="2018" name="Sci. Rep.">
        <title>Genomic signatures of local adaptation to the degree of environmental predictability in rotifers.</title>
        <authorList>
            <person name="Franch-Gras L."/>
            <person name="Hahn C."/>
            <person name="Garcia-Roger E.M."/>
            <person name="Carmona M.J."/>
            <person name="Serra M."/>
            <person name="Gomez A."/>
        </authorList>
    </citation>
    <scope>NUCLEOTIDE SEQUENCE [LARGE SCALE GENOMIC DNA]</scope>
    <source>
        <strain evidence="1">HYR1</strain>
    </source>
</reference>
<evidence type="ECO:0000313" key="1">
    <source>
        <dbReference type="EMBL" id="RNA14466.1"/>
    </source>
</evidence>
<dbReference type="AlphaFoldDB" id="A0A3M7QSU7"/>
<sequence length="79" mass="8977">MDFNPTKSVSVIMKYCGVKRQRKFDINGVQLSNVDGFEYLGLPFSSNSIISETTDGMPIKQKIFPLYSNQNIELNDPEQ</sequence>
<evidence type="ECO:0000313" key="2">
    <source>
        <dbReference type="Proteomes" id="UP000276133"/>
    </source>
</evidence>
<proteinExistence type="predicted"/>
<gene>
    <name evidence="1" type="ORF">BpHYR1_013830</name>
</gene>
<accession>A0A3M7QSU7</accession>
<keyword evidence="2" id="KW-1185">Reference proteome</keyword>
<comment type="caution">
    <text evidence="1">The sequence shown here is derived from an EMBL/GenBank/DDBJ whole genome shotgun (WGS) entry which is preliminary data.</text>
</comment>
<organism evidence="1 2">
    <name type="scientific">Brachionus plicatilis</name>
    <name type="common">Marine rotifer</name>
    <name type="synonym">Brachionus muelleri</name>
    <dbReference type="NCBI Taxonomy" id="10195"/>
    <lineage>
        <taxon>Eukaryota</taxon>
        <taxon>Metazoa</taxon>
        <taxon>Spiralia</taxon>
        <taxon>Gnathifera</taxon>
        <taxon>Rotifera</taxon>
        <taxon>Eurotatoria</taxon>
        <taxon>Monogononta</taxon>
        <taxon>Pseudotrocha</taxon>
        <taxon>Ploima</taxon>
        <taxon>Brachionidae</taxon>
        <taxon>Brachionus</taxon>
    </lineage>
</organism>
<dbReference type="Proteomes" id="UP000276133">
    <property type="component" value="Unassembled WGS sequence"/>
</dbReference>
<name>A0A3M7QSU7_BRAPC</name>
<protein>
    <submittedName>
        <fullName evidence="1">Uncharacterized protein</fullName>
    </submittedName>
</protein>